<organism evidence="6 7">
    <name type="scientific">Massilia aerilata</name>
    <dbReference type="NCBI Taxonomy" id="453817"/>
    <lineage>
        <taxon>Bacteria</taxon>
        <taxon>Pseudomonadati</taxon>
        <taxon>Pseudomonadota</taxon>
        <taxon>Betaproteobacteria</taxon>
        <taxon>Burkholderiales</taxon>
        <taxon>Oxalobacteraceae</taxon>
        <taxon>Telluria group</taxon>
        <taxon>Massilia</taxon>
    </lineage>
</organism>
<feature type="domain" description="LytR/CpsA/Psr regulator C-terminal" evidence="5">
    <location>
        <begin position="260"/>
        <end position="342"/>
    </location>
</feature>
<dbReference type="PANTHER" id="PTHR44943">
    <property type="entry name" value="CELLULOSE SYNTHASE OPERON PROTEIN C"/>
    <property type="match status" value="1"/>
</dbReference>
<evidence type="ECO:0000256" key="3">
    <source>
        <dbReference type="PROSITE-ProRule" id="PRU00339"/>
    </source>
</evidence>
<keyword evidence="1" id="KW-0677">Repeat</keyword>
<evidence type="ECO:0000259" key="5">
    <source>
        <dbReference type="Pfam" id="PF13399"/>
    </source>
</evidence>
<dbReference type="Gene3D" id="3.30.70.2390">
    <property type="match status" value="1"/>
</dbReference>
<gene>
    <name evidence="6" type="ORF">ACFPO9_27560</name>
</gene>
<proteinExistence type="predicted"/>
<comment type="caution">
    <text evidence="6">The sequence shown here is derived from an EMBL/GenBank/DDBJ whole genome shotgun (WGS) entry which is preliminary data.</text>
</comment>
<dbReference type="Gene3D" id="1.25.40.10">
    <property type="entry name" value="Tetratricopeptide repeat domain"/>
    <property type="match status" value="2"/>
</dbReference>
<name>A0ABW0S6U6_9BURK</name>
<dbReference type="RefSeq" id="WP_379777604.1">
    <property type="nucleotide sequence ID" value="NZ_JBHSMZ010000026.1"/>
</dbReference>
<dbReference type="InterPro" id="IPR027381">
    <property type="entry name" value="LytR/CpsA/Psr_C"/>
</dbReference>
<reference evidence="7" key="1">
    <citation type="journal article" date="2019" name="Int. J. Syst. Evol. Microbiol.">
        <title>The Global Catalogue of Microorganisms (GCM) 10K type strain sequencing project: providing services to taxonomists for standard genome sequencing and annotation.</title>
        <authorList>
            <consortium name="The Broad Institute Genomics Platform"/>
            <consortium name="The Broad Institute Genome Sequencing Center for Infectious Disease"/>
            <person name="Wu L."/>
            <person name="Ma J."/>
        </authorList>
    </citation>
    <scope>NUCLEOTIDE SEQUENCE [LARGE SCALE GENOMIC DNA]</scope>
    <source>
        <strain evidence="7">CGMCC 4.5798</strain>
    </source>
</reference>
<dbReference type="PANTHER" id="PTHR44943:SF8">
    <property type="entry name" value="TPR REPEAT-CONTAINING PROTEIN MJ0263"/>
    <property type="match status" value="1"/>
</dbReference>
<dbReference type="EMBL" id="JBHSMZ010000026">
    <property type="protein sequence ID" value="MFC5552291.1"/>
    <property type="molecule type" value="Genomic_DNA"/>
</dbReference>
<dbReference type="Pfam" id="PF00515">
    <property type="entry name" value="TPR_1"/>
    <property type="match status" value="1"/>
</dbReference>
<evidence type="ECO:0000256" key="1">
    <source>
        <dbReference type="ARBA" id="ARBA00022737"/>
    </source>
</evidence>
<dbReference type="SUPFAM" id="SSF48452">
    <property type="entry name" value="TPR-like"/>
    <property type="match status" value="1"/>
</dbReference>
<dbReference type="InterPro" id="IPR019734">
    <property type="entry name" value="TPR_rpt"/>
</dbReference>
<feature type="repeat" description="TPR" evidence="3">
    <location>
        <begin position="39"/>
        <end position="72"/>
    </location>
</feature>
<dbReference type="Pfam" id="PF14559">
    <property type="entry name" value="TPR_19"/>
    <property type="match status" value="1"/>
</dbReference>
<dbReference type="PROSITE" id="PS50005">
    <property type="entry name" value="TPR"/>
    <property type="match status" value="2"/>
</dbReference>
<dbReference type="PROSITE" id="PS51257">
    <property type="entry name" value="PROKAR_LIPOPROTEIN"/>
    <property type="match status" value="1"/>
</dbReference>
<accession>A0ABW0S6U6</accession>
<evidence type="ECO:0000256" key="4">
    <source>
        <dbReference type="SAM" id="MobiDB-lite"/>
    </source>
</evidence>
<keyword evidence="2 3" id="KW-0802">TPR repeat</keyword>
<evidence type="ECO:0000313" key="6">
    <source>
        <dbReference type="EMBL" id="MFC5552291.1"/>
    </source>
</evidence>
<feature type="region of interest" description="Disordered" evidence="4">
    <location>
        <begin position="229"/>
        <end position="250"/>
    </location>
</feature>
<protein>
    <submittedName>
        <fullName evidence="6">LytR C-terminal domain-containing protein</fullName>
    </submittedName>
</protein>
<dbReference type="SMART" id="SM00028">
    <property type="entry name" value="TPR"/>
    <property type="match status" value="4"/>
</dbReference>
<dbReference type="InterPro" id="IPR051685">
    <property type="entry name" value="Ycf3/AcsC/BcsC/TPR_MFPF"/>
</dbReference>
<dbReference type="Pfam" id="PF13399">
    <property type="entry name" value="LytR_C"/>
    <property type="match status" value="1"/>
</dbReference>
<dbReference type="InterPro" id="IPR011990">
    <property type="entry name" value="TPR-like_helical_dom_sf"/>
</dbReference>
<dbReference type="Proteomes" id="UP001596086">
    <property type="component" value="Unassembled WGS sequence"/>
</dbReference>
<feature type="compositionally biased region" description="Pro residues" evidence="4">
    <location>
        <begin position="233"/>
        <end position="246"/>
    </location>
</feature>
<dbReference type="Pfam" id="PF13181">
    <property type="entry name" value="TPR_8"/>
    <property type="match status" value="1"/>
</dbReference>
<feature type="repeat" description="TPR" evidence="3">
    <location>
        <begin position="112"/>
        <end position="145"/>
    </location>
</feature>
<evidence type="ECO:0000313" key="7">
    <source>
        <dbReference type="Proteomes" id="UP001596086"/>
    </source>
</evidence>
<evidence type="ECO:0000256" key="2">
    <source>
        <dbReference type="ARBA" id="ARBA00022803"/>
    </source>
</evidence>
<keyword evidence="7" id="KW-1185">Reference proteome</keyword>
<sequence>MRTRILIHTLPLLCSGALLVACGSPYLRHEAPQAAVAAADDHYLRGRNLHLARRYEDAIAAYQQALQVDASHVNARNGLATAYAEQRDFAKAIPIWRELTRGATMASGAGTAFLFGNLGHAYFLNGQYDEALVALEKACLLDPLNHRTWQRLGETLQQLGQDERAGQMLRQASALREHDFRSDYAAADGGARLPAIEQAVKASQRPDQDWAFVEVTTRPNGMLELRRVVPSRGTPPAPATRPPAPQLPKENRDPVIVAALEISNGNGRQGLARLMSRQLRDADLKVVRLTNEKGFAVRQTRVEYQPAFRGVAERLAERFGAGKPVEVSKTGRASLRLVIGRDLSAGLIASRASAVPAGQASVAGAP</sequence>